<evidence type="ECO:0000313" key="15">
    <source>
        <dbReference type="Proteomes" id="UP000466345"/>
    </source>
</evidence>
<evidence type="ECO:0000256" key="2">
    <source>
        <dbReference type="ARBA" id="ARBA00022670"/>
    </source>
</evidence>
<feature type="signal peptide" evidence="10">
    <location>
        <begin position="1"/>
        <end position="27"/>
    </location>
</feature>
<protein>
    <submittedName>
        <fullName evidence="14">Uncharacterized protein</fullName>
    </submittedName>
</protein>
<dbReference type="PANTHER" id="PTHR33794">
    <property type="entry name" value="BACILLOLYSIN"/>
    <property type="match status" value="1"/>
</dbReference>
<dbReference type="SUPFAM" id="SSF55486">
    <property type="entry name" value="Metalloproteases ('zincins'), catalytic domain"/>
    <property type="match status" value="1"/>
</dbReference>
<dbReference type="PANTHER" id="PTHR33794:SF1">
    <property type="entry name" value="BACILLOLYSIN"/>
    <property type="match status" value="1"/>
</dbReference>
<feature type="domain" description="Peptidase M4 C-terminal" evidence="12">
    <location>
        <begin position="440"/>
        <end position="595"/>
    </location>
</feature>
<keyword evidence="6" id="KW-0862">Zinc</keyword>
<dbReference type="InterPro" id="IPR027268">
    <property type="entry name" value="Peptidase_M4/M1_CTD_sf"/>
</dbReference>
<sequence length="951" mass="100401">MRIRRFTPVVTLVAAAALLGGALPAVAAPADGPPQPPDTPSRTTTATPGLVDGLAEPADASVKADRAARAHLEDHRDRYGIADPDGTLVTASVDARDGRETVRLDQRYRGLPVLGAQYVVRMTARDGRRTVTGTSGDYYTGLRVDTSAPVLTADTAVAHAVDAVRKGLRGGSAVVAGEEWRGEGAPLSGKDAGLAVVPVGTGVLARHVVVRGTTPGTGLPVWEDVYVDAATGVELLTSSRIRTMAAPHQLRAPYTAKDTTAAAAEAGTTAPVTGEGTRIDGTTVPLQLQRDEATGTYRTVDTSRTTAGGTTVPITTLNGSGLDYYDIAYTWPYPGTGPFTSDSATLGADLTEIGAVDAHWAAGEVYDYYKDRHGRDSLDGAGMPIDSVVGITYGGLPFVNAYWDGSKMVYGTGDAEYRSMASDLDVVGHEMTHGVVEHTARLLYAGQTGALNEAFADYFGNAIDVDTTGDGMDAKDASLIGEDLCRTASREDCALRDLDDGMTTADFQHLLDDERYDLGGVHLNSTIVGGALWDIREALGGETADAIVYRALTDYLTPTSEFVDARDAVVASARSFGLKGSQLTAVTGAFDSRGVTDAWEKSLDGKDASTLLERLGTKMYVDMAPSTGGGWYAVPRAANDGLEPPAIWVGRTDGKGAARQVSADDGSTNSFAQTDGERVVWLSRSADLMHYRILSAPLTGGETSVLYETTRSLSGFSMDSGLVAWSEWNPESGYTDVNYLLGDSSEVRKVAHDWVGDATAPVVLDGKIGYIRYDMPQDGPYEWAIGAEVYDTADGTSVAAGLDPDAESVSYPAMSHTGIYWVTNLDAWRTEEGIYHDSVRAYTFATGKSELMFEEHAADAKRVDLIAASDTTLTFTEEAPVAEWNTGVLSDRIMPRLWQYTTDGTALGAASCAPGAQMFADAEPDGGRTVVFKSSATSANALAIASGGKHC</sequence>
<feature type="active site" evidence="8">
    <location>
        <position position="430"/>
    </location>
</feature>
<dbReference type="InterPro" id="IPR013856">
    <property type="entry name" value="Peptidase_M4_domain"/>
</dbReference>
<dbReference type="GO" id="GO:0004222">
    <property type="term" value="F:metalloendopeptidase activity"/>
    <property type="evidence" value="ECO:0007669"/>
    <property type="project" value="InterPro"/>
</dbReference>
<dbReference type="RefSeq" id="WP_153456944.1">
    <property type="nucleotide sequence ID" value="NZ_WEGJ01000046.1"/>
</dbReference>
<dbReference type="Gene3D" id="3.10.450.490">
    <property type="match status" value="1"/>
</dbReference>
<reference evidence="14 15" key="1">
    <citation type="submission" date="2019-10" db="EMBL/GenBank/DDBJ databases">
        <title>Streptomyces smaragdinus sp. nov. and Streptomyces fabii sp. nov., isolated from the gut of fungus growing-termite Macrotermes natalensis.</title>
        <authorList>
            <person name="Schwitalla J."/>
            <person name="Benndorf R."/>
            <person name="Martin K."/>
            <person name="De Beer W."/>
            <person name="Kaster A.-K."/>
            <person name="Vollmers J."/>
            <person name="Poulsen M."/>
            <person name="Beemelmanns C."/>
        </authorList>
    </citation>
    <scope>NUCLEOTIDE SEQUENCE [LARGE SCALE GENOMIC DNA]</scope>
    <source>
        <strain evidence="14 15">RB5</strain>
    </source>
</reference>
<accession>A0A7K0CRN6</accession>
<proteinExistence type="inferred from homology"/>
<keyword evidence="4 10" id="KW-0732">Signal</keyword>
<keyword evidence="5" id="KW-0378">Hydrolase</keyword>
<dbReference type="Proteomes" id="UP000466345">
    <property type="component" value="Unassembled WGS sequence"/>
</dbReference>
<dbReference type="Pfam" id="PF02868">
    <property type="entry name" value="Peptidase_M4_C"/>
    <property type="match status" value="1"/>
</dbReference>
<evidence type="ECO:0000256" key="9">
    <source>
        <dbReference type="SAM" id="MobiDB-lite"/>
    </source>
</evidence>
<evidence type="ECO:0000259" key="11">
    <source>
        <dbReference type="Pfam" id="PF01447"/>
    </source>
</evidence>
<dbReference type="EMBL" id="WEGJ01000046">
    <property type="protein sequence ID" value="MQY16155.1"/>
    <property type="molecule type" value="Genomic_DNA"/>
</dbReference>
<comment type="similarity">
    <text evidence="1">Belongs to the peptidase M4 family.</text>
</comment>
<dbReference type="InterPro" id="IPR023612">
    <property type="entry name" value="Peptidase_M4"/>
</dbReference>
<dbReference type="GO" id="GO:0046872">
    <property type="term" value="F:metal ion binding"/>
    <property type="evidence" value="ECO:0007669"/>
    <property type="project" value="UniProtKB-KW"/>
</dbReference>
<evidence type="ECO:0000256" key="5">
    <source>
        <dbReference type="ARBA" id="ARBA00022801"/>
    </source>
</evidence>
<evidence type="ECO:0000256" key="7">
    <source>
        <dbReference type="ARBA" id="ARBA00023049"/>
    </source>
</evidence>
<evidence type="ECO:0000313" key="14">
    <source>
        <dbReference type="EMBL" id="MQY16155.1"/>
    </source>
</evidence>
<feature type="domain" description="Peptidase M4" evidence="11">
    <location>
        <begin position="273"/>
        <end position="437"/>
    </location>
</feature>
<dbReference type="PRINTS" id="PR00730">
    <property type="entry name" value="THERMOLYSIN"/>
</dbReference>
<keyword evidence="15" id="KW-1185">Reference proteome</keyword>
<organism evidence="14 15">
    <name type="scientific">Streptomyces smaragdinus</name>
    <dbReference type="NCBI Taxonomy" id="2585196"/>
    <lineage>
        <taxon>Bacteria</taxon>
        <taxon>Bacillati</taxon>
        <taxon>Actinomycetota</taxon>
        <taxon>Actinomycetes</taxon>
        <taxon>Kitasatosporales</taxon>
        <taxon>Streptomycetaceae</taxon>
        <taxon>Streptomyces</taxon>
    </lineage>
</organism>
<evidence type="ECO:0000256" key="6">
    <source>
        <dbReference type="ARBA" id="ARBA00022833"/>
    </source>
</evidence>
<dbReference type="Gene3D" id="3.10.170.10">
    <property type="match status" value="1"/>
</dbReference>
<name>A0A7K0CRN6_9ACTN</name>
<gene>
    <name evidence="14" type="ORF">SRB5_63480</name>
</gene>
<dbReference type="OrthoDB" id="291295at2"/>
<dbReference type="InterPro" id="IPR050728">
    <property type="entry name" value="Zinc_Metalloprotease_M4"/>
</dbReference>
<feature type="chain" id="PRO_5029889176" evidence="10">
    <location>
        <begin position="28"/>
        <end position="951"/>
    </location>
</feature>
<keyword evidence="7" id="KW-0482">Metalloprotease</keyword>
<dbReference type="Gene3D" id="1.10.390.10">
    <property type="entry name" value="Neutral Protease Domain 2"/>
    <property type="match status" value="1"/>
</dbReference>
<feature type="domain" description="FTP" evidence="13">
    <location>
        <begin position="89"/>
        <end position="123"/>
    </location>
</feature>
<keyword evidence="2" id="KW-0645">Protease</keyword>
<dbReference type="AlphaFoldDB" id="A0A7K0CRN6"/>
<evidence type="ECO:0000256" key="3">
    <source>
        <dbReference type="ARBA" id="ARBA00022723"/>
    </source>
</evidence>
<evidence type="ECO:0000256" key="1">
    <source>
        <dbReference type="ARBA" id="ARBA00009388"/>
    </source>
</evidence>
<dbReference type="InterPro" id="IPR011096">
    <property type="entry name" value="FTP_domain"/>
</dbReference>
<comment type="caution">
    <text evidence="14">The sequence shown here is derived from an EMBL/GenBank/DDBJ whole genome shotgun (WGS) entry which is preliminary data.</text>
</comment>
<evidence type="ECO:0000256" key="4">
    <source>
        <dbReference type="ARBA" id="ARBA00022729"/>
    </source>
</evidence>
<dbReference type="Pfam" id="PF07504">
    <property type="entry name" value="FTP"/>
    <property type="match status" value="1"/>
</dbReference>
<dbReference type="InterPro" id="IPR001570">
    <property type="entry name" value="Peptidase_M4_C_domain"/>
</dbReference>
<dbReference type="Pfam" id="PF01447">
    <property type="entry name" value="Peptidase_M4"/>
    <property type="match status" value="1"/>
</dbReference>
<evidence type="ECO:0000256" key="10">
    <source>
        <dbReference type="SAM" id="SignalP"/>
    </source>
</evidence>
<evidence type="ECO:0000259" key="13">
    <source>
        <dbReference type="Pfam" id="PF07504"/>
    </source>
</evidence>
<feature type="active site" description="Proton donor" evidence="8">
    <location>
        <position position="522"/>
    </location>
</feature>
<feature type="region of interest" description="Disordered" evidence="9">
    <location>
        <begin position="28"/>
        <end position="61"/>
    </location>
</feature>
<evidence type="ECO:0000259" key="12">
    <source>
        <dbReference type="Pfam" id="PF02868"/>
    </source>
</evidence>
<dbReference type="GO" id="GO:0006508">
    <property type="term" value="P:proteolysis"/>
    <property type="evidence" value="ECO:0007669"/>
    <property type="project" value="UniProtKB-KW"/>
</dbReference>
<keyword evidence="3" id="KW-0479">Metal-binding</keyword>
<dbReference type="CDD" id="cd09597">
    <property type="entry name" value="M4_TLP"/>
    <property type="match status" value="1"/>
</dbReference>
<evidence type="ECO:0000256" key="8">
    <source>
        <dbReference type="PIRSR" id="PIRSR623612-1"/>
    </source>
</evidence>